<evidence type="ECO:0000313" key="4">
    <source>
        <dbReference type="Proteomes" id="UP000235388"/>
    </source>
</evidence>
<organism evidence="3 4">
    <name type="scientific">Puccinia coronata f. sp. avenae</name>
    <dbReference type="NCBI Taxonomy" id="200324"/>
    <lineage>
        <taxon>Eukaryota</taxon>
        <taxon>Fungi</taxon>
        <taxon>Dikarya</taxon>
        <taxon>Basidiomycota</taxon>
        <taxon>Pucciniomycotina</taxon>
        <taxon>Pucciniomycetes</taxon>
        <taxon>Pucciniales</taxon>
        <taxon>Pucciniaceae</taxon>
        <taxon>Puccinia</taxon>
    </lineage>
</organism>
<keyword evidence="4" id="KW-1185">Reference proteome</keyword>
<name>A0A2N5VZ51_9BASI</name>
<accession>A0A2N5VZ51</accession>
<feature type="transmembrane region" description="Helical" evidence="1">
    <location>
        <begin position="73"/>
        <end position="97"/>
    </location>
</feature>
<gene>
    <name evidence="3" type="ORF">PCANC_10522</name>
    <name evidence="2" type="ORF">PCANC_17510</name>
</gene>
<keyword evidence="1" id="KW-0812">Transmembrane</keyword>
<sequence>MLVPAVMVLEEAIKVVSVVAAIEVTSEQVIASLNESASTYQPGSDIYGNLVQSLKPTESISPNSKRMAYHLKFILAIYLVQHLIIAAVYLPTLVLIYQRLKKKNVPKDHLAMVATEVSSAQHAQESSKVRNRLIQHGILILIEEILYIPPIVYMLFFFKGPRFYNDPNFLLVDQVVLHGPSVIVGNVIMTFSIQNTLYTIRKSKREAFGQTEITFNPGTNPEKTNKNDLVASVA</sequence>
<reference evidence="3 4" key="1">
    <citation type="submission" date="2017-11" db="EMBL/GenBank/DDBJ databases">
        <title>De novo assembly and phasing of dikaryotic genomes from two isolates of Puccinia coronata f. sp. avenae, the causal agent of oat crown rust.</title>
        <authorList>
            <person name="Miller M.E."/>
            <person name="Zhang Y."/>
            <person name="Omidvar V."/>
            <person name="Sperschneider J."/>
            <person name="Schwessinger B."/>
            <person name="Raley C."/>
            <person name="Palmer J.M."/>
            <person name="Garnica D."/>
            <person name="Upadhyaya N."/>
            <person name="Rathjen J."/>
            <person name="Taylor J.M."/>
            <person name="Park R.F."/>
            <person name="Dodds P.N."/>
            <person name="Hirsch C.D."/>
            <person name="Kianian S.F."/>
            <person name="Figueroa M."/>
        </authorList>
    </citation>
    <scope>NUCLEOTIDE SEQUENCE [LARGE SCALE GENOMIC DNA]</scope>
    <source>
        <strain evidence="3">12NC29</strain>
    </source>
</reference>
<protein>
    <submittedName>
        <fullName evidence="3">Uncharacterized protein</fullName>
    </submittedName>
</protein>
<keyword evidence="1" id="KW-1133">Transmembrane helix</keyword>
<feature type="transmembrane region" description="Helical" evidence="1">
    <location>
        <begin position="138"/>
        <end position="158"/>
    </location>
</feature>
<feature type="transmembrane region" description="Helical" evidence="1">
    <location>
        <begin position="178"/>
        <end position="198"/>
    </location>
</feature>
<dbReference type="Proteomes" id="UP000235388">
    <property type="component" value="Unassembled WGS sequence"/>
</dbReference>
<keyword evidence="1" id="KW-0472">Membrane</keyword>
<comment type="caution">
    <text evidence="3">The sequence shown here is derived from an EMBL/GenBank/DDBJ whole genome shotgun (WGS) entry which is preliminary data.</text>
</comment>
<evidence type="ECO:0000256" key="1">
    <source>
        <dbReference type="SAM" id="Phobius"/>
    </source>
</evidence>
<proteinExistence type="predicted"/>
<evidence type="ECO:0000313" key="2">
    <source>
        <dbReference type="EMBL" id="PLW16710.1"/>
    </source>
</evidence>
<dbReference type="AlphaFoldDB" id="A0A2N5VZ51"/>
<dbReference type="EMBL" id="PGCJ01000034">
    <property type="protein sequence ID" value="PLW55260.1"/>
    <property type="molecule type" value="Genomic_DNA"/>
</dbReference>
<dbReference type="OrthoDB" id="2507227at2759"/>
<dbReference type="EMBL" id="PGCJ01000864">
    <property type="protein sequence ID" value="PLW16710.1"/>
    <property type="molecule type" value="Genomic_DNA"/>
</dbReference>
<evidence type="ECO:0000313" key="3">
    <source>
        <dbReference type="EMBL" id="PLW55260.1"/>
    </source>
</evidence>